<dbReference type="AlphaFoldDB" id="A0A9Q3JVR0"/>
<accession>A0A9Q3JVR0</accession>
<sequence>MAILGVMVIVAKIGPRWAQLWFGTHLALRDSGLPPLAPLCIIGLGQKGPDWPADCSTWPLGRVVQTAAYSPQAVEAVGGLNGPRPPNERGWPKDDGDG</sequence>
<feature type="chain" id="PRO_5040189885" evidence="2">
    <location>
        <begin position="19"/>
        <end position="98"/>
    </location>
</feature>
<evidence type="ECO:0000256" key="2">
    <source>
        <dbReference type="SAM" id="SignalP"/>
    </source>
</evidence>
<dbReference type="EMBL" id="AVOT02086187">
    <property type="protein sequence ID" value="MBW0570405.1"/>
    <property type="molecule type" value="Genomic_DNA"/>
</dbReference>
<comment type="caution">
    <text evidence="3">The sequence shown here is derived from an EMBL/GenBank/DDBJ whole genome shotgun (WGS) entry which is preliminary data.</text>
</comment>
<gene>
    <name evidence="3" type="ORF">O181_110120</name>
</gene>
<feature type="region of interest" description="Disordered" evidence="1">
    <location>
        <begin position="75"/>
        <end position="98"/>
    </location>
</feature>
<protein>
    <submittedName>
        <fullName evidence="3">Uncharacterized protein</fullName>
    </submittedName>
</protein>
<keyword evidence="2" id="KW-0732">Signal</keyword>
<keyword evidence="4" id="KW-1185">Reference proteome</keyword>
<feature type="compositionally biased region" description="Basic and acidic residues" evidence="1">
    <location>
        <begin position="86"/>
        <end position="98"/>
    </location>
</feature>
<feature type="signal peptide" evidence="2">
    <location>
        <begin position="1"/>
        <end position="18"/>
    </location>
</feature>
<evidence type="ECO:0000256" key="1">
    <source>
        <dbReference type="SAM" id="MobiDB-lite"/>
    </source>
</evidence>
<evidence type="ECO:0000313" key="3">
    <source>
        <dbReference type="EMBL" id="MBW0570405.1"/>
    </source>
</evidence>
<name>A0A9Q3JVR0_9BASI</name>
<dbReference type="Proteomes" id="UP000765509">
    <property type="component" value="Unassembled WGS sequence"/>
</dbReference>
<proteinExistence type="predicted"/>
<reference evidence="3" key="1">
    <citation type="submission" date="2021-03" db="EMBL/GenBank/DDBJ databases">
        <title>Draft genome sequence of rust myrtle Austropuccinia psidii MF-1, a brazilian biotype.</title>
        <authorList>
            <person name="Quecine M.C."/>
            <person name="Pachon D.M.R."/>
            <person name="Bonatelli M.L."/>
            <person name="Correr F.H."/>
            <person name="Franceschini L.M."/>
            <person name="Leite T.F."/>
            <person name="Margarido G.R.A."/>
            <person name="Almeida C.A."/>
            <person name="Ferrarezi J.A."/>
            <person name="Labate C.A."/>
        </authorList>
    </citation>
    <scope>NUCLEOTIDE SEQUENCE</scope>
    <source>
        <strain evidence="3">MF-1</strain>
    </source>
</reference>
<evidence type="ECO:0000313" key="4">
    <source>
        <dbReference type="Proteomes" id="UP000765509"/>
    </source>
</evidence>
<organism evidence="3 4">
    <name type="scientific">Austropuccinia psidii MF-1</name>
    <dbReference type="NCBI Taxonomy" id="1389203"/>
    <lineage>
        <taxon>Eukaryota</taxon>
        <taxon>Fungi</taxon>
        <taxon>Dikarya</taxon>
        <taxon>Basidiomycota</taxon>
        <taxon>Pucciniomycotina</taxon>
        <taxon>Pucciniomycetes</taxon>
        <taxon>Pucciniales</taxon>
        <taxon>Sphaerophragmiaceae</taxon>
        <taxon>Austropuccinia</taxon>
    </lineage>
</organism>